<feature type="transmembrane region" description="Helical" evidence="3">
    <location>
        <begin position="1243"/>
        <end position="1262"/>
    </location>
</feature>
<keyword evidence="3" id="KW-1133">Transmembrane helix</keyword>
<feature type="transmembrane region" description="Helical" evidence="3">
    <location>
        <begin position="932"/>
        <end position="952"/>
    </location>
</feature>
<feature type="signal peptide" evidence="4">
    <location>
        <begin position="1"/>
        <end position="32"/>
    </location>
</feature>
<dbReference type="VEuPathDB" id="FungiDB:BO78DRAFT_358615"/>
<dbReference type="Gene3D" id="1.20.1250.20">
    <property type="entry name" value="MFS general substrate transporter like domains"/>
    <property type="match status" value="1"/>
</dbReference>
<gene>
    <name evidence="6" type="ORF">BO78DRAFT_358615</name>
</gene>
<feature type="transmembrane region" description="Helical" evidence="3">
    <location>
        <begin position="958"/>
        <end position="979"/>
    </location>
</feature>
<dbReference type="OrthoDB" id="10262656at2759"/>
<accession>A0A319ERE6</accession>
<feature type="transmembrane region" description="Helical" evidence="3">
    <location>
        <begin position="1349"/>
        <end position="1369"/>
    </location>
</feature>
<name>A0A319ERE6_ASPSB</name>
<dbReference type="InterPro" id="IPR036259">
    <property type="entry name" value="MFS_trans_sf"/>
</dbReference>
<proteinExistence type="predicted"/>
<dbReference type="Pfam" id="PF14269">
    <property type="entry name" value="Arylsulfotran_2"/>
    <property type="match status" value="1"/>
</dbReference>
<feature type="region of interest" description="Disordered" evidence="2">
    <location>
        <begin position="554"/>
        <end position="575"/>
    </location>
</feature>
<protein>
    <submittedName>
        <fullName evidence="6">MFS general substrate transporter</fullName>
    </submittedName>
</protein>
<feature type="transmembrane region" description="Helical" evidence="3">
    <location>
        <begin position="991"/>
        <end position="1014"/>
    </location>
</feature>
<dbReference type="InterPro" id="IPR011701">
    <property type="entry name" value="MFS"/>
</dbReference>
<feature type="transmembrane region" description="Helical" evidence="3">
    <location>
        <begin position="903"/>
        <end position="920"/>
    </location>
</feature>
<feature type="transmembrane region" description="Helical" evidence="3">
    <location>
        <begin position="1044"/>
        <end position="1066"/>
    </location>
</feature>
<organism evidence="6 7">
    <name type="scientific">Aspergillus sclerotiicarbonarius (strain CBS 121057 / IBT 28362)</name>
    <dbReference type="NCBI Taxonomy" id="1448318"/>
    <lineage>
        <taxon>Eukaryota</taxon>
        <taxon>Fungi</taxon>
        <taxon>Dikarya</taxon>
        <taxon>Ascomycota</taxon>
        <taxon>Pezizomycotina</taxon>
        <taxon>Eurotiomycetes</taxon>
        <taxon>Eurotiomycetidae</taxon>
        <taxon>Eurotiales</taxon>
        <taxon>Aspergillaceae</taxon>
        <taxon>Aspergillus</taxon>
        <taxon>Aspergillus subgen. Circumdati</taxon>
    </lineage>
</organism>
<keyword evidence="7" id="KW-1185">Reference proteome</keyword>
<feature type="transmembrane region" description="Helical" evidence="3">
    <location>
        <begin position="1152"/>
        <end position="1176"/>
    </location>
</feature>
<evidence type="ECO:0000256" key="2">
    <source>
        <dbReference type="SAM" id="MobiDB-lite"/>
    </source>
</evidence>
<feature type="transmembrane region" description="Helical" evidence="3">
    <location>
        <begin position="1274"/>
        <end position="1293"/>
    </location>
</feature>
<feature type="chain" id="PRO_5016331634" evidence="4">
    <location>
        <begin position="33"/>
        <end position="1387"/>
    </location>
</feature>
<dbReference type="GO" id="GO:0022857">
    <property type="term" value="F:transmembrane transporter activity"/>
    <property type="evidence" value="ECO:0007669"/>
    <property type="project" value="InterPro"/>
</dbReference>
<feature type="transmembrane region" description="Helical" evidence="3">
    <location>
        <begin position="1196"/>
        <end position="1223"/>
    </location>
</feature>
<comment type="subcellular location">
    <subcellularLocation>
        <location evidence="1">Membrane</location>
        <topology evidence="1">Multi-pass membrane protein</topology>
    </subcellularLocation>
</comment>
<dbReference type="PROSITE" id="PS51257">
    <property type="entry name" value="PROKAR_LIPOPROTEIN"/>
    <property type="match status" value="1"/>
</dbReference>
<evidence type="ECO:0000259" key="5">
    <source>
        <dbReference type="PROSITE" id="PS50850"/>
    </source>
</evidence>
<evidence type="ECO:0000256" key="4">
    <source>
        <dbReference type="SAM" id="SignalP"/>
    </source>
</evidence>
<feature type="transmembrane region" description="Helical" evidence="3">
    <location>
        <begin position="586"/>
        <end position="607"/>
    </location>
</feature>
<dbReference type="SUPFAM" id="SSF103473">
    <property type="entry name" value="MFS general substrate transporter"/>
    <property type="match status" value="1"/>
</dbReference>
<feature type="compositionally biased region" description="Low complexity" evidence="2">
    <location>
        <begin position="724"/>
        <end position="737"/>
    </location>
</feature>
<feature type="region of interest" description="Disordered" evidence="2">
    <location>
        <begin position="615"/>
        <end position="638"/>
    </location>
</feature>
<feature type="domain" description="Major facilitator superfamily (MFS) profile" evidence="5">
    <location>
        <begin position="859"/>
        <end position="1373"/>
    </location>
</feature>
<feature type="transmembrane region" description="Helical" evidence="3">
    <location>
        <begin position="860"/>
        <end position="883"/>
    </location>
</feature>
<feature type="compositionally biased region" description="Polar residues" evidence="2">
    <location>
        <begin position="745"/>
        <end position="757"/>
    </location>
</feature>
<keyword evidence="4" id="KW-0732">Signal</keyword>
<evidence type="ECO:0000256" key="3">
    <source>
        <dbReference type="SAM" id="Phobius"/>
    </source>
</evidence>
<keyword evidence="3" id="KW-0812">Transmembrane</keyword>
<dbReference type="InterPro" id="IPR053143">
    <property type="entry name" value="Arylsulfate_ST"/>
</dbReference>
<dbReference type="InterPro" id="IPR020846">
    <property type="entry name" value="MFS_dom"/>
</dbReference>
<dbReference type="Proteomes" id="UP000248423">
    <property type="component" value="Unassembled WGS sequence"/>
</dbReference>
<feature type="compositionally biased region" description="Polar residues" evidence="2">
    <location>
        <begin position="821"/>
        <end position="832"/>
    </location>
</feature>
<sequence>MVVYTRISGGSAPSFILACVALLCACLHTVVAEIDSVFKSRPDLYSPVLTLEHRVPDKLSPGYIFVGPYEASNSGPYIYDDEGNLVWSGWGNSGPGNAHGMHVCKYKGKDHLCFFQGVQQNGYCRGHGVIMDNNYRIVRTVVPGGGMASSDMHEFMPINDGKTALMTVYQQRQFDMTPWNVKSGMGWVMESIFQEVDVETNEVLFEWKSLDHVDPSDGYTWPSHTDTSGTGLDPRSPWDYFHINSIDKNEDGDYLISSRHTCAIYKISGKDGSIIWRLHGAHPTFKNINFSFSQQHDARWLSENSTHTLLSLYNNGFNGFNRTHEYSSGMLILIDHRDNTATQLHDYAPAGKNMISSSQGNMQVLENNNVFIGWGNNAYVSEHDEEGNILLWGYIDKDRIMNYRAQKFEWEGNPTDVPALWTYSQSTDTFSPTSFYVSWNGATRVKYWRFYGATNSTGPFMLVKQVEKRGFETSYSAPHFYQWSYVEAVDVEGKVLGKSRTMFTFIPSIELQGHCGRESCENAPAYGLPGEEGAAPAIPPAGINTVPWVDPGHPEAHFDWGQTGGDSEKGESGSGTLRTAYDNVGWIAPAFGFIVTVAAIYTILRIYRRQQHFSRVKERGSSESLDRAEGGSKPWRGSDEAPWWHWRRWTGPQEPPRYFPGRLQRVEMSSAPDQRCTSMPAPKSGSKGTAGRPSLPSLSLSSSSTNPASSSAIDTPTATPNPLSATSASFAQSSSKSRNARHTRATSWTSAHDQSGLPSPADFSLSTSQQRRRRESNISLADVSEGSSGRYDDDDDYSCDTMAVRNTSFDWGPGHARSRSHSYSQPQMSLLQPQELADSSAPRPRPAPVTWMSLPQKGQLALLGLCRVFDFLQIASLQAYMFYQLKSFDENLSDADVSTQAGILQGAFTAAQFATAIPWGRVADAEWGGRKFVLLVGLLGTSLSCLGVAFSTSFAQAVFWRSFGGAINGTVGIIRTMIAENVKEKKYHSRAFLILPIGFNIAALFGPVMGGMLADPVKAYPRLFGPDSSFGGADGVQWLVRYPYALPMLANTIFLSFAAACVAIGLEETLDACKGKPGLGVFSMRIFARGIRAVVPSSSPLYHRLPFADYDEEGPLLNRRDNAESYEMEEKATKSTRQSRTLPFRRIWTKNVLCTLLAQAFFDFQMGAFNNLWLLFLSTPRYDANDPASPIQRLPFIFTGGLGMLPQSVGFATAILGVIGMLLQFTIYPSINGRLGTAKSYQYFLTLFPLAYAFAPYIALAPSSAPPPGQANGGWVWFSIIVVLFLQVTARTFTLPTSIILLNNCSPHPSVLGTIHGIGQSVSSAFRTIGPIFSGSWYGYGLEMGMVGFAWWLIALVSVFGCVAAIFVYEGSGHEVFLPGEEEELRD</sequence>
<dbReference type="EMBL" id="KZ826317">
    <property type="protein sequence ID" value="PYI11841.1"/>
    <property type="molecule type" value="Genomic_DNA"/>
</dbReference>
<dbReference type="PANTHER" id="PTHR35340:SF9">
    <property type="entry name" value="ASST-DOMAIN-CONTAINING PROTEIN"/>
    <property type="match status" value="1"/>
</dbReference>
<feature type="compositionally biased region" description="Polar residues" evidence="2">
    <location>
        <begin position="712"/>
        <end position="723"/>
    </location>
</feature>
<dbReference type="PROSITE" id="PS50850">
    <property type="entry name" value="MFS"/>
    <property type="match status" value="1"/>
</dbReference>
<keyword evidence="3" id="KW-0472">Membrane</keyword>
<feature type="compositionally biased region" description="Basic and acidic residues" evidence="2">
    <location>
        <begin position="615"/>
        <end position="630"/>
    </location>
</feature>
<dbReference type="InterPro" id="IPR039535">
    <property type="entry name" value="ASST-like"/>
</dbReference>
<feature type="compositionally biased region" description="Low complexity" evidence="2">
    <location>
        <begin position="693"/>
        <end position="711"/>
    </location>
</feature>
<evidence type="ECO:0000313" key="6">
    <source>
        <dbReference type="EMBL" id="PYI11841.1"/>
    </source>
</evidence>
<dbReference type="PANTHER" id="PTHR35340">
    <property type="entry name" value="PQQ ENZYME REPEAT PROTEIN-RELATED"/>
    <property type="match status" value="1"/>
</dbReference>
<dbReference type="Pfam" id="PF07690">
    <property type="entry name" value="MFS_1"/>
    <property type="match status" value="1"/>
</dbReference>
<feature type="region of interest" description="Disordered" evidence="2">
    <location>
        <begin position="667"/>
        <end position="796"/>
    </location>
</feature>
<evidence type="ECO:0000256" key="1">
    <source>
        <dbReference type="ARBA" id="ARBA00004141"/>
    </source>
</evidence>
<reference evidence="6 7" key="1">
    <citation type="submission" date="2018-02" db="EMBL/GenBank/DDBJ databases">
        <title>The genomes of Aspergillus section Nigri reveals drivers in fungal speciation.</title>
        <authorList>
            <consortium name="DOE Joint Genome Institute"/>
            <person name="Vesth T.C."/>
            <person name="Nybo J."/>
            <person name="Theobald S."/>
            <person name="Brandl J."/>
            <person name="Frisvad J.C."/>
            <person name="Nielsen K.F."/>
            <person name="Lyhne E.K."/>
            <person name="Kogle M.E."/>
            <person name="Kuo A."/>
            <person name="Riley R."/>
            <person name="Clum A."/>
            <person name="Nolan M."/>
            <person name="Lipzen A."/>
            <person name="Salamov A."/>
            <person name="Henrissat B."/>
            <person name="Wiebenga A."/>
            <person name="De vries R.P."/>
            <person name="Grigoriev I.V."/>
            <person name="Mortensen U.H."/>
            <person name="Andersen M.R."/>
            <person name="Baker S.E."/>
        </authorList>
    </citation>
    <scope>NUCLEOTIDE SEQUENCE [LARGE SCALE GENOMIC DNA]</scope>
    <source>
        <strain evidence="6 7">CBS 121057</strain>
    </source>
</reference>
<evidence type="ECO:0000313" key="7">
    <source>
        <dbReference type="Proteomes" id="UP000248423"/>
    </source>
</evidence>
<dbReference type="GO" id="GO:0016020">
    <property type="term" value="C:membrane"/>
    <property type="evidence" value="ECO:0007669"/>
    <property type="project" value="UniProtKB-SubCell"/>
</dbReference>
<feature type="region of interest" description="Disordered" evidence="2">
    <location>
        <begin position="808"/>
        <end position="844"/>
    </location>
</feature>